<dbReference type="STRING" id="322104.A3GHQ1"/>
<dbReference type="EC" id="3.6.4.12" evidence="4"/>
<dbReference type="Gene3D" id="3.40.50.410">
    <property type="entry name" value="von Willebrand factor, type A domain"/>
    <property type="match status" value="1"/>
</dbReference>
<dbReference type="GO" id="GO:0016787">
    <property type="term" value="F:hydrolase activity"/>
    <property type="evidence" value="ECO:0007669"/>
    <property type="project" value="UniProtKB-KW"/>
</dbReference>
<dbReference type="RefSeq" id="XP_001387113.2">
    <property type="nucleotide sequence ID" value="XM_001387076.1"/>
</dbReference>
<dbReference type="EMBL" id="AAVQ01000002">
    <property type="protein sequence ID" value="EAZ63090.2"/>
    <property type="molecule type" value="Genomic_DNA"/>
</dbReference>
<dbReference type="InterPro" id="IPR006164">
    <property type="entry name" value="DNA_bd_Ku70/Ku80"/>
</dbReference>
<evidence type="ECO:0000256" key="4">
    <source>
        <dbReference type="ARBA" id="ARBA00012551"/>
    </source>
</evidence>
<evidence type="ECO:0000313" key="18">
    <source>
        <dbReference type="EMBL" id="EAZ63090.2"/>
    </source>
</evidence>
<keyword evidence="9" id="KW-0347">Helicase</keyword>
<evidence type="ECO:0000256" key="16">
    <source>
        <dbReference type="SAM" id="MobiDB-lite"/>
    </source>
</evidence>
<dbReference type="GO" id="GO:0006303">
    <property type="term" value="P:double-strand break repair via nonhomologous end joining"/>
    <property type="evidence" value="ECO:0007669"/>
    <property type="project" value="InterPro"/>
</dbReference>
<dbReference type="InterPro" id="IPR006165">
    <property type="entry name" value="Ku70"/>
</dbReference>
<feature type="region of interest" description="Disordered" evidence="16">
    <location>
        <begin position="656"/>
        <end position="677"/>
    </location>
</feature>
<name>A3GHQ1_PICST</name>
<evidence type="ECO:0000256" key="13">
    <source>
        <dbReference type="ARBA" id="ARBA00023172"/>
    </source>
</evidence>
<evidence type="ECO:0000256" key="10">
    <source>
        <dbReference type="ARBA" id="ARBA00022840"/>
    </source>
</evidence>
<dbReference type="GO" id="GO:0005524">
    <property type="term" value="F:ATP binding"/>
    <property type="evidence" value="ECO:0007669"/>
    <property type="project" value="UniProtKB-KW"/>
</dbReference>
<dbReference type="InterPro" id="IPR016194">
    <property type="entry name" value="SPOC-like_C_dom_sf"/>
</dbReference>
<evidence type="ECO:0000256" key="15">
    <source>
        <dbReference type="ARBA" id="ARBA00023242"/>
    </source>
</evidence>
<keyword evidence="8" id="KW-0378">Hydrolase</keyword>
<feature type="domain" description="Ku" evidence="17">
    <location>
        <begin position="377"/>
        <end position="552"/>
    </location>
</feature>
<keyword evidence="6" id="KW-0547">Nucleotide-binding</keyword>
<dbReference type="CDD" id="cd00788">
    <property type="entry name" value="KU70"/>
    <property type="match status" value="1"/>
</dbReference>
<dbReference type="InParanoid" id="A3GHQ1"/>
<dbReference type="GO" id="GO:0006310">
    <property type="term" value="P:DNA recombination"/>
    <property type="evidence" value="ECO:0007669"/>
    <property type="project" value="UniProtKB-KW"/>
</dbReference>
<dbReference type="Pfam" id="PF03731">
    <property type="entry name" value="Ku_N"/>
    <property type="match status" value="1"/>
</dbReference>
<keyword evidence="11" id="KW-0779">Telomere</keyword>
<feature type="compositionally biased region" description="Basic and acidic residues" evidence="16">
    <location>
        <begin position="656"/>
        <end position="668"/>
    </location>
</feature>
<evidence type="ECO:0000256" key="11">
    <source>
        <dbReference type="ARBA" id="ARBA00022895"/>
    </source>
</evidence>
<dbReference type="PIRSF" id="PIRSF003033">
    <property type="entry name" value="Ku70"/>
    <property type="match status" value="1"/>
</dbReference>
<evidence type="ECO:0000256" key="5">
    <source>
        <dbReference type="ARBA" id="ARBA00022454"/>
    </source>
</evidence>
<dbReference type="InterPro" id="IPR036361">
    <property type="entry name" value="SAP_dom_sf"/>
</dbReference>
<feature type="compositionally biased region" description="Acidic residues" evidence="16">
    <location>
        <begin position="406"/>
        <end position="416"/>
    </location>
</feature>
<dbReference type="GO" id="GO:0003690">
    <property type="term" value="F:double-stranded DNA binding"/>
    <property type="evidence" value="ECO:0007669"/>
    <property type="project" value="TreeGrafter"/>
</dbReference>
<protein>
    <recommendedName>
        <fullName evidence="4">DNA helicase</fullName>
        <ecNumber evidence="4">3.6.4.12</ecNumber>
    </recommendedName>
</protein>
<dbReference type="AlphaFoldDB" id="A3GHQ1"/>
<keyword evidence="19" id="KW-1185">Reference proteome</keyword>
<keyword evidence="14" id="KW-0234">DNA repair</keyword>
<dbReference type="GO" id="GO:0003678">
    <property type="term" value="F:DNA helicase activity"/>
    <property type="evidence" value="ECO:0007669"/>
    <property type="project" value="UniProtKB-EC"/>
</dbReference>
<evidence type="ECO:0000313" key="19">
    <source>
        <dbReference type="Proteomes" id="UP000002258"/>
    </source>
</evidence>
<proteinExistence type="inferred from homology"/>
<dbReference type="eggNOG" id="KOG2327">
    <property type="taxonomic scope" value="Eukaryota"/>
</dbReference>
<evidence type="ECO:0000256" key="6">
    <source>
        <dbReference type="ARBA" id="ARBA00022741"/>
    </source>
</evidence>
<comment type="caution">
    <text evidence="18">The sequence shown here is derived from an EMBL/GenBank/DDBJ whole genome shotgun (WGS) entry which is preliminary data.</text>
</comment>
<evidence type="ECO:0000256" key="9">
    <source>
        <dbReference type="ARBA" id="ARBA00022806"/>
    </source>
</evidence>
<sequence>MSYYHDDSDDEDKKQYKQYEIREGIVFLIEVSPAILAPRSELKGKSQLFEILSSINQLMTELIITMRSTGVGVYLYNCSKIGSLRSMKSTPGFNRLFRLNYLNLSNMKLLNDIIQDDISGVRKLDYHVKYEKPAESENLPAIFNKIIDELNYKKEFNRKKVLWFTTNDKPYTKNSTKENLWRIINDYYNYGYFIRPIFLSDSSSNFNMSLFQDIFLNTNYLNKDVQNDQTDRDNVQIRKNPLAFKGFRSDSTIFKKTVVGDQIRKSIFRVKEVRRIQFACDLILSDGADVGGMLGCSVKGYTLCSHEKYKKDLMLYTRGETLKRVFVDSKLLDSQTGEPVETQGSKTVSGNDVDEEEENVGSQKLATLRGHPISGGEVLLLNEEIAQFLSTSAFDHTPDGTNVADKDDEDELENEAEEKPAVPFTKPPYLKLLGFRDLDRFNPAYNSQSAIFVSPDLSDGLQTNSSKGGFQNSFTTFSSLYQSCVRLKKYGVVFGCIRPNAKPSMYALYPTRVENSMRKIDDGPDFPEGFMLIRTPWLDDIRGLPNHFLENTANQFTSDEDDLTVDADLVYDIKKLSHTFFYDSYNPNNFPSPSLNYFYKIIKHDLLQIELSDEDRKLVNNDALARQLDVIRAHLQSNPESAELFRDLNSRLTEIDSRAPKRGLEESSKPTAKRPNVPELDEEAVLVAWKNDEWHRFTVAQLRGFQRTYKDHIKSATKKQDLVDNIKAFLESKEKSSSK</sequence>
<keyword evidence="7" id="KW-0227">DNA damage</keyword>
<dbReference type="FunCoup" id="A3GHQ1">
    <property type="interactions" value="693"/>
</dbReference>
<dbReference type="InterPro" id="IPR005161">
    <property type="entry name" value="Ku_N"/>
</dbReference>
<dbReference type="SUPFAM" id="SSF53300">
    <property type="entry name" value="vWA-like"/>
    <property type="match status" value="1"/>
</dbReference>
<feature type="region of interest" description="Disordered" evidence="16">
    <location>
        <begin position="396"/>
        <end position="419"/>
    </location>
</feature>
<dbReference type="Proteomes" id="UP000002258">
    <property type="component" value="Chromosome 1"/>
</dbReference>
<dbReference type="GeneID" id="4851800"/>
<keyword evidence="10" id="KW-0067">ATP-binding</keyword>
<feature type="region of interest" description="Disordered" evidence="16">
    <location>
        <begin position="336"/>
        <end position="361"/>
    </location>
</feature>
<dbReference type="InterPro" id="IPR036465">
    <property type="entry name" value="vWFA_dom_sf"/>
</dbReference>
<dbReference type="GO" id="GO:0003684">
    <property type="term" value="F:damaged DNA binding"/>
    <property type="evidence" value="ECO:0007669"/>
    <property type="project" value="InterPro"/>
</dbReference>
<evidence type="ECO:0000256" key="7">
    <source>
        <dbReference type="ARBA" id="ARBA00022763"/>
    </source>
</evidence>
<dbReference type="GO" id="GO:0042162">
    <property type="term" value="F:telomeric DNA binding"/>
    <property type="evidence" value="ECO:0007669"/>
    <property type="project" value="InterPro"/>
</dbReference>
<dbReference type="GO" id="GO:0000781">
    <property type="term" value="C:chromosome, telomeric region"/>
    <property type="evidence" value="ECO:0007669"/>
    <property type="project" value="UniProtKB-SubCell"/>
</dbReference>
<gene>
    <name evidence="18" type="ORF">PICST_65019</name>
</gene>
<comment type="similarity">
    <text evidence="3">Belongs to the ku70 family.</text>
</comment>
<dbReference type="Pfam" id="PF02735">
    <property type="entry name" value="Ku"/>
    <property type="match status" value="1"/>
</dbReference>
<dbReference type="KEGG" id="pic:PICST_65019"/>
<evidence type="ECO:0000259" key="17">
    <source>
        <dbReference type="SMART" id="SM00559"/>
    </source>
</evidence>
<keyword evidence="13" id="KW-0233">DNA recombination</keyword>
<evidence type="ECO:0000256" key="12">
    <source>
        <dbReference type="ARBA" id="ARBA00023125"/>
    </source>
</evidence>
<dbReference type="Gene3D" id="2.40.290.10">
    <property type="match status" value="1"/>
</dbReference>
<dbReference type="InterPro" id="IPR047087">
    <property type="entry name" value="KU70_core_dom"/>
</dbReference>
<dbReference type="PANTHER" id="PTHR12604:SF2">
    <property type="entry name" value="X-RAY REPAIR CROSS-COMPLEMENTING PROTEIN 6"/>
    <property type="match status" value="1"/>
</dbReference>
<dbReference type="OrthoDB" id="3249161at2759"/>
<organism evidence="18 19">
    <name type="scientific">Scheffersomyces stipitis (strain ATCC 58785 / CBS 6054 / NBRC 10063 / NRRL Y-11545)</name>
    <name type="common">Yeast</name>
    <name type="synonym">Pichia stipitis</name>
    <dbReference type="NCBI Taxonomy" id="322104"/>
    <lineage>
        <taxon>Eukaryota</taxon>
        <taxon>Fungi</taxon>
        <taxon>Dikarya</taxon>
        <taxon>Ascomycota</taxon>
        <taxon>Saccharomycotina</taxon>
        <taxon>Pichiomycetes</taxon>
        <taxon>Debaryomycetaceae</taxon>
        <taxon>Scheffersomyces</taxon>
    </lineage>
</organism>
<dbReference type="GO" id="GO:0000723">
    <property type="term" value="P:telomere maintenance"/>
    <property type="evidence" value="ECO:0007669"/>
    <property type="project" value="InterPro"/>
</dbReference>
<keyword evidence="15" id="KW-0539">Nucleus</keyword>
<dbReference type="Gene3D" id="1.10.720.30">
    <property type="entry name" value="SAP domain"/>
    <property type="match status" value="1"/>
</dbReference>
<evidence type="ECO:0000256" key="8">
    <source>
        <dbReference type="ARBA" id="ARBA00022801"/>
    </source>
</evidence>
<reference evidence="18 19" key="1">
    <citation type="journal article" date="2007" name="Nat. Biotechnol.">
        <title>Genome sequence of the lignocellulose-bioconverting and xylose-fermenting yeast Pichia stipitis.</title>
        <authorList>
            <person name="Jeffries T.W."/>
            <person name="Grigoriev I.V."/>
            <person name="Grimwood J."/>
            <person name="Laplaza J.M."/>
            <person name="Aerts A."/>
            <person name="Salamov A."/>
            <person name="Schmutz J."/>
            <person name="Lindquist E."/>
            <person name="Dehal P."/>
            <person name="Shapiro H."/>
            <person name="Jin Y.S."/>
            <person name="Passoth V."/>
            <person name="Richardson P.M."/>
        </authorList>
    </citation>
    <scope>NUCLEOTIDE SEQUENCE [LARGE SCALE GENOMIC DNA]</scope>
    <source>
        <strain evidence="19">ATCC 58785 / CBS 6054 / NBRC 10063 / NRRL Y-11545</strain>
    </source>
</reference>
<evidence type="ECO:0000256" key="1">
    <source>
        <dbReference type="ARBA" id="ARBA00004123"/>
    </source>
</evidence>
<comment type="subcellular location">
    <subcellularLocation>
        <location evidence="2">Chromosome</location>
        <location evidence="2">Telomere</location>
    </subcellularLocation>
    <subcellularLocation>
        <location evidence="1">Nucleus</location>
    </subcellularLocation>
</comment>
<dbReference type="HOGENOM" id="CLU_024202_0_0_1"/>
<dbReference type="SUPFAM" id="SSF100939">
    <property type="entry name" value="SPOC domain-like"/>
    <property type="match status" value="1"/>
</dbReference>
<keyword evidence="12" id="KW-0238">DNA-binding</keyword>
<evidence type="ECO:0000256" key="2">
    <source>
        <dbReference type="ARBA" id="ARBA00004574"/>
    </source>
</evidence>
<accession>A3GHQ1</accession>
<feature type="compositionally biased region" description="Polar residues" evidence="16">
    <location>
        <begin position="336"/>
        <end position="350"/>
    </location>
</feature>
<dbReference type="PANTHER" id="PTHR12604">
    <property type="entry name" value="KU AUTOANTIGEN DNA HELICASE"/>
    <property type="match status" value="1"/>
</dbReference>
<evidence type="ECO:0000256" key="3">
    <source>
        <dbReference type="ARBA" id="ARBA00005240"/>
    </source>
</evidence>
<dbReference type="SMART" id="SM00559">
    <property type="entry name" value="Ku78"/>
    <property type="match status" value="1"/>
</dbReference>
<keyword evidence="5" id="KW-0158">Chromosome</keyword>
<dbReference type="OMA" id="FWANVKH"/>
<dbReference type="GO" id="GO:0043564">
    <property type="term" value="C:Ku70:Ku80 complex"/>
    <property type="evidence" value="ECO:0007669"/>
    <property type="project" value="InterPro"/>
</dbReference>
<evidence type="ECO:0000256" key="14">
    <source>
        <dbReference type="ARBA" id="ARBA00023204"/>
    </source>
</evidence>